<keyword evidence="8" id="KW-1185">Reference proteome</keyword>
<dbReference type="Gene3D" id="3.30.1360.210">
    <property type="match status" value="1"/>
</dbReference>
<comment type="caution">
    <text evidence="7">The sequence shown here is derived from an EMBL/GenBank/DDBJ whole genome shotgun (WGS) entry which is preliminary data.</text>
</comment>
<feature type="compositionally biased region" description="Basic and acidic residues" evidence="6">
    <location>
        <begin position="84"/>
        <end position="96"/>
    </location>
</feature>
<dbReference type="GO" id="GO:0002181">
    <property type="term" value="P:cytoplasmic translation"/>
    <property type="evidence" value="ECO:0007669"/>
    <property type="project" value="TreeGrafter"/>
</dbReference>
<evidence type="ECO:0000313" key="8">
    <source>
        <dbReference type="Proteomes" id="UP000023152"/>
    </source>
</evidence>
<evidence type="ECO:0000256" key="6">
    <source>
        <dbReference type="SAM" id="MobiDB-lite"/>
    </source>
</evidence>
<dbReference type="EMBL" id="ASPP01016751">
    <property type="protein sequence ID" value="ETO17384.1"/>
    <property type="molecule type" value="Genomic_DNA"/>
</dbReference>
<dbReference type="InterPro" id="IPR002671">
    <property type="entry name" value="Ribosomal_eL22"/>
</dbReference>
<sequence length="248" mass="28042">MICILYPPKKKGHGNDQKLHLCNQNKAMSSTESATAPTDNKAESAEKTTQPASADDSSKPVSKPEKEKKGRRKKGSPKSTKKPTLKDAKKKAEVKKNICKHKNIPDKQANKQKKNKHGKTRRKKTEERKRARIRNGILRREKLAARRAKSHSKFQLRCKKPVEDEIFDVDEFVKFLTEKFKINGKTGNVGAGKDSNIQKSGSSVHIQSKQPFPKYYIKVNSNSITIHTLFCILSSRSSTPFLFGDKKK</sequence>
<evidence type="ECO:0000256" key="2">
    <source>
        <dbReference type="ARBA" id="ARBA00022980"/>
    </source>
</evidence>
<evidence type="ECO:0000256" key="1">
    <source>
        <dbReference type="ARBA" id="ARBA00007817"/>
    </source>
</evidence>
<dbReference type="GO" id="GO:1990904">
    <property type="term" value="C:ribonucleoprotein complex"/>
    <property type="evidence" value="ECO:0007669"/>
    <property type="project" value="UniProtKB-KW"/>
</dbReference>
<dbReference type="InterPro" id="IPR038526">
    <property type="entry name" value="Ribosomal_eL22_sf"/>
</dbReference>
<accession>X6MUB6</accession>
<feature type="compositionally biased region" description="Basic residues" evidence="6">
    <location>
        <begin position="69"/>
        <end position="83"/>
    </location>
</feature>
<keyword evidence="2 7" id="KW-0689">Ribosomal protein</keyword>
<dbReference type="Proteomes" id="UP000023152">
    <property type="component" value="Unassembled WGS sequence"/>
</dbReference>
<dbReference type="GO" id="GO:0003735">
    <property type="term" value="F:structural constituent of ribosome"/>
    <property type="evidence" value="ECO:0007669"/>
    <property type="project" value="InterPro"/>
</dbReference>
<evidence type="ECO:0000256" key="5">
    <source>
        <dbReference type="ARBA" id="ARBA00041214"/>
    </source>
</evidence>
<dbReference type="AlphaFoldDB" id="X6MUB6"/>
<evidence type="ECO:0000256" key="3">
    <source>
        <dbReference type="ARBA" id="ARBA00023274"/>
    </source>
</evidence>
<name>X6MUB6_RETFI</name>
<gene>
    <name evidence="7" type="ORF">RFI_19940</name>
</gene>
<feature type="compositionally biased region" description="Basic and acidic residues" evidence="6">
    <location>
        <begin position="56"/>
        <end position="68"/>
    </location>
</feature>
<organism evidence="7 8">
    <name type="scientific">Reticulomyxa filosa</name>
    <dbReference type="NCBI Taxonomy" id="46433"/>
    <lineage>
        <taxon>Eukaryota</taxon>
        <taxon>Sar</taxon>
        <taxon>Rhizaria</taxon>
        <taxon>Retaria</taxon>
        <taxon>Foraminifera</taxon>
        <taxon>Monothalamids</taxon>
        <taxon>Reticulomyxidae</taxon>
        <taxon>Reticulomyxa</taxon>
    </lineage>
</organism>
<dbReference type="Pfam" id="PF01776">
    <property type="entry name" value="Ribosomal_L22e"/>
    <property type="match status" value="1"/>
</dbReference>
<feature type="compositionally biased region" description="Basic residues" evidence="6">
    <location>
        <begin position="110"/>
        <end position="123"/>
    </location>
</feature>
<feature type="region of interest" description="Disordered" evidence="6">
    <location>
        <begin position="1"/>
        <end position="131"/>
    </location>
</feature>
<dbReference type="GO" id="GO:0003723">
    <property type="term" value="F:RNA binding"/>
    <property type="evidence" value="ECO:0007669"/>
    <property type="project" value="TreeGrafter"/>
</dbReference>
<keyword evidence="3" id="KW-0687">Ribonucleoprotein</keyword>
<reference evidence="7 8" key="1">
    <citation type="journal article" date="2013" name="Curr. Biol.">
        <title>The Genome of the Foraminiferan Reticulomyxa filosa.</title>
        <authorList>
            <person name="Glockner G."/>
            <person name="Hulsmann N."/>
            <person name="Schleicher M."/>
            <person name="Noegel A.A."/>
            <person name="Eichinger L."/>
            <person name="Gallinger C."/>
            <person name="Pawlowski J."/>
            <person name="Sierra R."/>
            <person name="Euteneuer U."/>
            <person name="Pillet L."/>
            <person name="Moustafa A."/>
            <person name="Platzer M."/>
            <person name="Groth M."/>
            <person name="Szafranski K."/>
            <person name="Schliwa M."/>
        </authorList>
    </citation>
    <scope>NUCLEOTIDE SEQUENCE [LARGE SCALE GENOMIC DNA]</scope>
</reference>
<evidence type="ECO:0000256" key="4">
    <source>
        <dbReference type="ARBA" id="ARBA00040613"/>
    </source>
</evidence>
<dbReference type="PANTHER" id="PTHR10064">
    <property type="entry name" value="60S RIBOSOMAL PROTEIN L22"/>
    <property type="match status" value="1"/>
</dbReference>
<protein>
    <recommendedName>
        <fullName evidence="4">Large ribosomal subunit protein eL22</fullName>
    </recommendedName>
    <alternativeName>
        <fullName evidence="5">60S ribosomal protein L22</fullName>
    </alternativeName>
</protein>
<dbReference type="GO" id="GO:0005840">
    <property type="term" value="C:ribosome"/>
    <property type="evidence" value="ECO:0007669"/>
    <property type="project" value="UniProtKB-KW"/>
</dbReference>
<evidence type="ECO:0000313" key="7">
    <source>
        <dbReference type="EMBL" id="ETO17384.1"/>
    </source>
</evidence>
<dbReference type="PANTHER" id="PTHR10064:SF0">
    <property type="entry name" value="FI24544P1-RELATED"/>
    <property type="match status" value="1"/>
</dbReference>
<feature type="compositionally biased region" description="Polar residues" evidence="6">
    <location>
        <begin position="22"/>
        <end position="38"/>
    </location>
</feature>
<proteinExistence type="inferred from homology"/>
<comment type="similarity">
    <text evidence="1">Belongs to the eukaryotic ribosomal protein eL22 family.</text>
</comment>
<dbReference type="OrthoDB" id="10259820at2759"/>